<keyword evidence="2" id="KW-1185">Reference proteome</keyword>
<name>A0ABR0MHM9_GOSAR</name>
<dbReference type="Proteomes" id="UP001358586">
    <property type="component" value="Chromosome 13"/>
</dbReference>
<dbReference type="EMBL" id="JARKNE010000013">
    <property type="protein sequence ID" value="KAK5772749.1"/>
    <property type="molecule type" value="Genomic_DNA"/>
</dbReference>
<proteinExistence type="predicted"/>
<gene>
    <name evidence="1" type="ORF">PVK06_049043</name>
</gene>
<accession>A0ABR0MHM9</accession>
<protein>
    <submittedName>
        <fullName evidence="1">Uncharacterized protein</fullName>
    </submittedName>
</protein>
<organism evidence="1 2">
    <name type="scientific">Gossypium arboreum</name>
    <name type="common">Tree cotton</name>
    <name type="synonym">Gossypium nanking</name>
    <dbReference type="NCBI Taxonomy" id="29729"/>
    <lineage>
        <taxon>Eukaryota</taxon>
        <taxon>Viridiplantae</taxon>
        <taxon>Streptophyta</taxon>
        <taxon>Embryophyta</taxon>
        <taxon>Tracheophyta</taxon>
        <taxon>Spermatophyta</taxon>
        <taxon>Magnoliopsida</taxon>
        <taxon>eudicotyledons</taxon>
        <taxon>Gunneridae</taxon>
        <taxon>Pentapetalae</taxon>
        <taxon>rosids</taxon>
        <taxon>malvids</taxon>
        <taxon>Malvales</taxon>
        <taxon>Malvaceae</taxon>
        <taxon>Malvoideae</taxon>
        <taxon>Gossypium</taxon>
    </lineage>
</organism>
<reference evidence="1 2" key="1">
    <citation type="submission" date="2023-03" db="EMBL/GenBank/DDBJ databases">
        <title>WGS of Gossypium arboreum.</title>
        <authorList>
            <person name="Yu D."/>
        </authorList>
    </citation>
    <scope>NUCLEOTIDE SEQUENCE [LARGE SCALE GENOMIC DNA]</scope>
    <source>
        <tissue evidence="1">Leaf</tissue>
    </source>
</reference>
<evidence type="ECO:0000313" key="1">
    <source>
        <dbReference type="EMBL" id="KAK5772749.1"/>
    </source>
</evidence>
<sequence>MVPYAQIGLARVAHTTWPKTHMPMWQAPRVAHTATLTPSHGHVLRKATFSSTTRSYLTHGQPQGQAHARSASTDSIFGFRRSSVFGVRSTHLVRF</sequence>
<comment type="caution">
    <text evidence="1">The sequence shown here is derived from an EMBL/GenBank/DDBJ whole genome shotgun (WGS) entry which is preliminary data.</text>
</comment>
<evidence type="ECO:0000313" key="2">
    <source>
        <dbReference type="Proteomes" id="UP001358586"/>
    </source>
</evidence>